<name>A0A6N2YEL2_EUBLI</name>
<organism evidence="1">
    <name type="scientific">Eubacterium limosum</name>
    <dbReference type="NCBI Taxonomy" id="1736"/>
    <lineage>
        <taxon>Bacteria</taxon>
        <taxon>Bacillati</taxon>
        <taxon>Bacillota</taxon>
        <taxon>Clostridia</taxon>
        <taxon>Eubacteriales</taxon>
        <taxon>Eubacteriaceae</taxon>
        <taxon>Eubacterium</taxon>
    </lineage>
</organism>
<evidence type="ECO:0000313" key="1">
    <source>
        <dbReference type="EMBL" id="VYT64537.1"/>
    </source>
</evidence>
<gene>
    <name evidence="1" type="ORF">ELLFYP34_01570</name>
</gene>
<reference evidence="1" key="1">
    <citation type="submission" date="2019-11" db="EMBL/GenBank/DDBJ databases">
        <authorList>
            <person name="Feng L."/>
        </authorList>
    </citation>
    <scope>NUCLEOTIDE SEQUENCE</scope>
    <source>
        <strain evidence="1">ElimosumLFYP34</strain>
    </source>
</reference>
<protein>
    <submittedName>
        <fullName evidence="1">Uncharacterized protein</fullName>
    </submittedName>
</protein>
<proteinExistence type="predicted"/>
<dbReference type="AlphaFoldDB" id="A0A6N2YEL2"/>
<sequence>MIIPLRADAALWWDFFDFKKVYYFYKIKNVNIFSEEYP</sequence>
<accession>A0A6N2YEL2</accession>
<dbReference type="EMBL" id="CACRTR010000002">
    <property type="protein sequence ID" value="VYT64537.1"/>
    <property type="molecule type" value="Genomic_DNA"/>
</dbReference>